<evidence type="ECO:0000256" key="9">
    <source>
        <dbReference type="SAM" id="Phobius"/>
    </source>
</evidence>
<sequence>MTTAAPRPFGHWTAIALVMGGMIGSGIFLMPIALAPYGWTGVAGWIVSIAGALAIGWTLARLAQAMPEATGAIAITGAVLGPLPGVMVGVAYWVSVWATNAAIAMAATSYLATFVPALNATPLTGALASVGLIWLLTLLNLAGATLAGRVQVVTTVLKIAPLIAVVVIAAGVGVRGTVALPSLPAPGTVLAGLGGAVALTLFPLLGFEAASVAAERIRDPARTVPRATMVGTFAVGLLYILVCSSIVLLLPAADVAASTAPFQLFVERFAGVGGGLLVAAFAAIAALGALNGWVLIQGEVPLGMARAGLLPRWFAQVSARDVPVRVLLLSSTCASLLVLSNASASLAGAFAFVALLTTCSSLWFYLAACVSALVRRIAPVTAILGIAFSLFAFWGAGGAASGLSLILMLAAIPLYLLRPQTALAEQPA</sequence>
<dbReference type="PANTHER" id="PTHR42770:SF18">
    <property type="entry name" value="ARGININE_AGMATINE ANTIPORTER"/>
    <property type="match status" value="1"/>
</dbReference>
<dbReference type="PIRSF" id="PIRSF006060">
    <property type="entry name" value="AA_transporter"/>
    <property type="match status" value="1"/>
</dbReference>
<evidence type="ECO:0000256" key="4">
    <source>
        <dbReference type="ARBA" id="ARBA00022475"/>
    </source>
</evidence>
<evidence type="ECO:0000256" key="3">
    <source>
        <dbReference type="ARBA" id="ARBA00021069"/>
    </source>
</evidence>
<name>A0ABQ1GFA1_9SPHN</name>
<feature type="transmembrane region" description="Helical" evidence="9">
    <location>
        <begin position="159"/>
        <end position="183"/>
    </location>
</feature>
<feature type="transmembrane region" description="Helical" evidence="9">
    <location>
        <begin position="373"/>
        <end position="394"/>
    </location>
</feature>
<feature type="transmembrane region" description="Helical" evidence="9">
    <location>
        <begin position="270"/>
        <end position="296"/>
    </location>
</feature>
<evidence type="ECO:0000256" key="5">
    <source>
        <dbReference type="ARBA" id="ARBA00022692"/>
    </source>
</evidence>
<dbReference type="Pfam" id="PF13520">
    <property type="entry name" value="AA_permease_2"/>
    <property type="match status" value="1"/>
</dbReference>
<feature type="transmembrane region" description="Helical" evidence="9">
    <location>
        <begin position="12"/>
        <end position="35"/>
    </location>
</feature>
<feature type="transmembrane region" description="Helical" evidence="9">
    <location>
        <begin position="346"/>
        <end position="366"/>
    </location>
</feature>
<dbReference type="Gene3D" id="1.20.1740.10">
    <property type="entry name" value="Amino acid/polyamine transporter I"/>
    <property type="match status" value="1"/>
</dbReference>
<dbReference type="Proteomes" id="UP000618591">
    <property type="component" value="Unassembled WGS sequence"/>
</dbReference>
<keyword evidence="4" id="KW-1003">Cell membrane</keyword>
<evidence type="ECO:0000256" key="1">
    <source>
        <dbReference type="ARBA" id="ARBA00004651"/>
    </source>
</evidence>
<comment type="function">
    <text evidence="8">Major component of the acid-resistance (AR) system allowing enteric pathogens to survive the acidic environment in the stomach. Exchanges extracellular arginine for its intracellular decarboxylation product agmatine (Agm) thereby expelling intracellular protons. Probably undergoes several conformational states in order to translocate the substrate across the membrane; keeps the substrate accessible to only 1 side of the membrane at a time by opening and closing 3 membrane-internal gates.</text>
</comment>
<dbReference type="EMBL" id="BMDW01000005">
    <property type="protein sequence ID" value="GGA42699.1"/>
    <property type="molecule type" value="Genomic_DNA"/>
</dbReference>
<feature type="transmembrane region" description="Helical" evidence="9">
    <location>
        <begin position="72"/>
        <end position="94"/>
    </location>
</feature>
<keyword evidence="6 9" id="KW-1133">Transmembrane helix</keyword>
<evidence type="ECO:0000256" key="8">
    <source>
        <dbReference type="ARBA" id="ARBA00045636"/>
    </source>
</evidence>
<keyword evidence="5 9" id="KW-0812">Transmembrane</keyword>
<keyword evidence="11" id="KW-1185">Reference proteome</keyword>
<dbReference type="RefSeq" id="WP_188445895.1">
    <property type="nucleotide sequence ID" value="NZ_BMDW01000005.1"/>
</dbReference>
<accession>A0ABQ1GFA1</accession>
<gene>
    <name evidence="10" type="ORF">GCM10011395_11250</name>
</gene>
<comment type="similarity">
    <text evidence="2">Belongs to the amino acid-polyamine-organocation (APC) superfamily. Basic amino acid/polyamine antiporter (APA) (TC 2.A.3.2) family.</text>
</comment>
<protein>
    <recommendedName>
        <fullName evidence="3">Arginine/agmatine antiporter</fullName>
    </recommendedName>
</protein>
<evidence type="ECO:0000256" key="2">
    <source>
        <dbReference type="ARBA" id="ARBA00008220"/>
    </source>
</evidence>
<comment type="caution">
    <text evidence="10">The sequence shown here is derived from an EMBL/GenBank/DDBJ whole genome shotgun (WGS) entry which is preliminary data.</text>
</comment>
<feature type="transmembrane region" description="Helical" evidence="9">
    <location>
        <begin position="228"/>
        <end position="250"/>
    </location>
</feature>
<evidence type="ECO:0000256" key="6">
    <source>
        <dbReference type="ARBA" id="ARBA00022989"/>
    </source>
</evidence>
<feature type="transmembrane region" description="Helical" evidence="9">
    <location>
        <begin position="400"/>
        <end position="417"/>
    </location>
</feature>
<dbReference type="InterPro" id="IPR002293">
    <property type="entry name" value="AA/rel_permease1"/>
</dbReference>
<feature type="transmembrane region" description="Helical" evidence="9">
    <location>
        <begin position="42"/>
        <end position="60"/>
    </location>
</feature>
<comment type="subcellular location">
    <subcellularLocation>
        <location evidence="1">Cell membrane</location>
        <topology evidence="1">Multi-pass membrane protein</topology>
    </subcellularLocation>
</comment>
<dbReference type="InterPro" id="IPR050367">
    <property type="entry name" value="APC_superfamily"/>
</dbReference>
<proteinExistence type="inferred from homology"/>
<dbReference type="PANTHER" id="PTHR42770">
    <property type="entry name" value="AMINO ACID TRANSPORTER-RELATED"/>
    <property type="match status" value="1"/>
</dbReference>
<feature type="transmembrane region" description="Helical" evidence="9">
    <location>
        <begin position="322"/>
        <end position="340"/>
    </location>
</feature>
<organism evidence="10 11">
    <name type="scientific">Sphingomonas psychrolutea</name>
    <dbReference type="NCBI Taxonomy" id="1259676"/>
    <lineage>
        <taxon>Bacteria</taxon>
        <taxon>Pseudomonadati</taxon>
        <taxon>Pseudomonadota</taxon>
        <taxon>Alphaproteobacteria</taxon>
        <taxon>Sphingomonadales</taxon>
        <taxon>Sphingomonadaceae</taxon>
        <taxon>Sphingomonas</taxon>
    </lineage>
</organism>
<reference evidence="11" key="1">
    <citation type="journal article" date="2019" name="Int. J. Syst. Evol. Microbiol.">
        <title>The Global Catalogue of Microorganisms (GCM) 10K type strain sequencing project: providing services to taxonomists for standard genome sequencing and annotation.</title>
        <authorList>
            <consortium name="The Broad Institute Genomics Platform"/>
            <consortium name="The Broad Institute Genome Sequencing Center for Infectious Disease"/>
            <person name="Wu L."/>
            <person name="Ma J."/>
        </authorList>
    </citation>
    <scope>NUCLEOTIDE SEQUENCE [LARGE SCALE GENOMIC DNA]</scope>
    <source>
        <strain evidence="11">CGMCC 1.10106</strain>
    </source>
</reference>
<keyword evidence="7 9" id="KW-0472">Membrane</keyword>
<evidence type="ECO:0000256" key="7">
    <source>
        <dbReference type="ARBA" id="ARBA00023136"/>
    </source>
</evidence>
<feature type="transmembrane region" description="Helical" evidence="9">
    <location>
        <begin position="189"/>
        <end position="207"/>
    </location>
</feature>
<evidence type="ECO:0000313" key="11">
    <source>
        <dbReference type="Proteomes" id="UP000618591"/>
    </source>
</evidence>
<evidence type="ECO:0000313" key="10">
    <source>
        <dbReference type="EMBL" id="GGA42699.1"/>
    </source>
</evidence>